<dbReference type="Pfam" id="PF03466">
    <property type="entry name" value="LysR_substrate"/>
    <property type="match status" value="1"/>
</dbReference>
<dbReference type="Gene3D" id="1.10.10.10">
    <property type="entry name" value="Winged helix-like DNA-binding domain superfamily/Winged helix DNA-binding domain"/>
    <property type="match status" value="1"/>
</dbReference>
<dbReference type="PROSITE" id="PS50931">
    <property type="entry name" value="HTH_LYSR"/>
    <property type="match status" value="1"/>
</dbReference>
<evidence type="ECO:0000313" key="6">
    <source>
        <dbReference type="EMBL" id="SAM57697.1"/>
    </source>
</evidence>
<dbReference type="GO" id="GO:0006351">
    <property type="term" value="P:DNA-templated transcription"/>
    <property type="evidence" value="ECO:0007669"/>
    <property type="project" value="TreeGrafter"/>
</dbReference>
<dbReference type="AlphaFoldDB" id="A0A1C3H282"/>
<dbReference type="FunFam" id="1.10.10.10:FF:000001">
    <property type="entry name" value="LysR family transcriptional regulator"/>
    <property type="match status" value="1"/>
</dbReference>
<dbReference type="EMBL" id="FKLO01000016">
    <property type="protein sequence ID" value="SAM57697.1"/>
    <property type="molecule type" value="Genomic_DNA"/>
</dbReference>
<dbReference type="PANTHER" id="PTHR30537">
    <property type="entry name" value="HTH-TYPE TRANSCRIPTIONAL REGULATOR"/>
    <property type="match status" value="1"/>
</dbReference>
<dbReference type="InterPro" id="IPR000847">
    <property type="entry name" value="LysR_HTH_N"/>
</dbReference>
<proteinExistence type="inferred from homology"/>
<evidence type="ECO:0000313" key="7">
    <source>
        <dbReference type="Proteomes" id="UP000190837"/>
    </source>
</evidence>
<dbReference type="Pfam" id="PF00126">
    <property type="entry name" value="HTH_1"/>
    <property type="match status" value="1"/>
</dbReference>
<keyword evidence="3" id="KW-0238">DNA-binding</keyword>
<protein>
    <submittedName>
        <fullName evidence="6">Transcriptional regulator, LysR family</fullName>
    </submittedName>
</protein>
<dbReference type="RefSeq" id="WP_079539172.1">
    <property type="nucleotide sequence ID" value="NZ_FKLO01000016.1"/>
</dbReference>
<accession>A0A1C3H282</accession>
<dbReference type="GO" id="GO:0003700">
    <property type="term" value="F:DNA-binding transcription factor activity"/>
    <property type="evidence" value="ECO:0007669"/>
    <property type="project" value="InterPro"/>
</dbReference>
<reference evidence="7" key="1">
    <citation type="submission" date="2016-04" db="EMBL/GenBank/DDBJ databases">
        <authorList>
            <person name="Tagini F."/>
        </authorList>
    </citation>
    <scope>NUCLEOTIDE SEQUENCE [LARGE SCALE GENOMIC DNA]</scope>
    <source>
        <strain evidence="7">CHUV0807</strain>
    </source>
</reference>
<evidence type="ECO:0000256" key="3">
    <source>
        <dbReference type="ARBA" id="ARBA00023125"/>
    </source>
</evidence>
<dbReference type="InterPro" id="IPR058163">
    <property type="entry name" value="LysR-type_TF_proteobact-type"/>
</dbReference>
<evidence type="ECO:0000256" key="2">
    <source>
        <dbReference type="ARBA" id="ARBA00023015"/>
    </source>
</evidence>
<sequence>MRSSELGELAAFAAIAREGNFRRAAAQLELKPSTLSSAMRALESRLGVRLLNRTTRSVSLTEAGQQLFTTLAPALEEIDAALETVNGFRAHPMGRLRLSVPRSVAACLILPLFRHFSERYPDIVLELAADNGFVDIVKEGFDAGVRLGESVAPGMVAVRITPDMSRAVVGAPAYFAHHPSPQTPHDLRMHNCIGYRKISSGELHRWAFAKDGETLNIAVRGNLILDDAGLMLDAATDGIGLAYTADSYAAPYLANGQLQRVLADWCPPFPGFYLYYPGRRQISAALRALIDALKVA</sequence>
<evidence type="ECO:0000256" key="4">
    <source>
        <dbReference type="ARBA" id="ARBA00023163"/>
    </source>
</evidence>
<keyword evidence="4" id="KW-0804">Transcription</keyword>
<dbReference type="Gene3D" id="3.40.190.290">
    <property type="match status" value="1"/>
</dbReference>
<evidence type="ECO:0000256" key="1">
    <source>
        <dbReference type="ARBA" id="ARBA00009437"/>
    </source>
</evidence>
<dbReference type="InterPro" id="IPR005119">
    <property type="entry name" value="LysR_subst-bd"/>
</dbReference>
<comment type="similarity">
    <text evidence="1">Belongs to the LysR transcriptional regulatory family.</text>
</comment>
<keyword evidence="2" id="KW-0805">Transcription regulation</keyword>
<dbReference type="Proteomes" id="UP000190837">
    <property type="component" value="Unassembled WGS sequence"/>
</dbReference>
<dbReference type="GO" id="GO:0043565">
    <property type="term" value="F:sequence-specific DNA binding"/>
    <property type="evidence" value="ECO:0007669"/>
    <property type="project" value="TreeGrafter"/>
</dbReference>
<organism evidence="6 7">
    <name type="scientific">Cardiobacterium hominis</name>
    <dbReference type="NCBI Taxonomy" id="2718"/>
    <lineage>
        <taxon>Bacteria</taxon>
        <taxon>Pseudomonadati</taxon>
        <taxon>Pseudomonadota</taxon>
        <taxon>Gammaproteobacteria</taxon>
        <taxon>Cardiobacteriales</taxon>
        <taxon>Cardiobacteriaceae</taxon>
        <taxon>Cardiobacterium</taxon>
    </lineage>
</organism>
<dbReference type="SUPFAM" id="SSF46785">
    <property type="entry name" value="Winged helix' DNA-binding domain"/>
    <property type="match status" value="1"/>
</dbReference>
<feature type="domain" description="HTH lysR-type" evidence="5">
    <location>
        <begin position="1"/>
        <end position="61"/>
    </location>
</feature>
<dbReference type="SUPFAM" id="SSF53850">
    <property type="entry name" value="Periplasmic binding protein-like II"/>
    <property type="match status" value="1"/>
</dbReference>
<evidence type="ECO:0000259" key="5">
    <source>
        <dbReference type="PROSITE" id="PS50931"/>
    </source>
</evidence>
<dbReference type="InterPro" id="IPR036390">
    <property type="entry name" value="WH_DNA-bd_sf"/>
</dbReference>
<gene>
    <name evidence="6" type="ORF">CHUV0807_0336</name>
</gene>
<dbReference type="CDD" id="cd08474">
    <property type="entry name" value="PBP2_CrgA_like_5"/>
    <property type="match status" value="1"/>
</dbReference>
<dbReference type="InterPro" id="IPR036388">
    <property type="entry name" value="WH-like_DNA-bd_sf"/>
</dbReference>
<name>A0A1C3H282_9GAMM</name>
<dbReference type="PANTHER" id="PTHR30537:SF1">
    <property type="entry name" value="HTH-TYPE TRANSCRIPTIONAL REGULATOR PGRR"/>
    <property type="match status" value="1"/>
</dbReference>